<dbReference type="Gene3D" id="3.40.50.1980">
    <property type="entry name" value="Nitrogenase molybdenum iron protein domain"/>
    <property type="match status" value="2"/>
</dbReference>
<keyword evidence="1" id="KW-0732">Signal</keyword>
<evidence type="ECO:0000313" key="3">
    <source>
        <dbReference type="EMBL" id="OWU72446.1"/>
    </source>
</evidence>
<dbReference type="InterPro" id="IPR050902">
    <property type="entry name" value="ABC_Transporter_SBP"/>
</dbReference>
<comment type="caution">
    <text evidence="3">The sequence shown here is derived from an EMBL/GenBank/DDBJ whole genome shotgun (WGS) entry which is preliminary data.</text>
</comment>
<protein>
    <submittedName>
        <fullName evidence="3">Hemin ABC transporter substrate-binding protein</fullName>
    </submittedName>
</protein>
<name>A0A225NG45_9RHOB</name>
<dbReference type="RefSeq" id="WP_088650752.1">
    <property type="nucleotide sequence ID" value="NZ_AQQR01000006.1"/>
</dbReference>
<organism evidence="3 4">
    <name type="scientific">Marinibacterium profundimaris</name>
    <dbReference type="NCBI Taxonomy" id="1679460"/>
    <lineage>
        <taxon>Bacteria</taxon>
        <taxon>Pseudomonadati</taxon>
        <taxon>Pseudomonadota</taxon>
        <taxon>Alphaproteobacteria</taxon>
        <taxon>Rhodobacterales</taxon>
        <taxon>Paracoccaceae</taxon>
        <taxon>Marinibacterium</taxon>
    </lineage>
</organism>
<dbReference type="PANTHER" id="PTHR30535:SF4">
    <property type="entry name" value="HEMIN-BINDING PERIPLASMIC PROTEIN HMUT"/>
    <property type="match status" value="1"/>
</dbReference>
<dbReference type="PROSITE" id="PS50983">
    <property type="entry name" value="FE_B12_PBP"/>
    <property type="match status" value="1"/>
</dbReference>
<dbReference type="SUPFAM" id="SSF53807">
    <property type="entry name" value="Helical backbone' metal receptor"/>
    <property type="match status" value="1"/>
</dbReference>
<feature type="domain" description="Fe/B12 periplasmic-binding" evidence="2">
    <location>
        <begin position="27"/>
        <end position="278"/>
    </location>
</feature>
<evidence type="ECO:0000256" key="1">
    <source>
        <dbReference type="SAM" id="SignalP"/>
    </source>
</evidence>
<dbReference type="InterPro" id="IPR002491">
    <property type="entry name" value="ABC_transptr_periplasmic_BD"/>
</dbReference>
<sequence length="278" mass="28658">MRSLTLAIGLAAALATPALAADARADRIVSIGGPITEIIVALGQQDRIIARDTTSNYPPAVAELPDVGYARALSPEGVLSVDPDLIIAEQNSGPPETIEVLEDAGVSFVRVPDAYSVEGVAEKIRIVGEAIGEPEAARQLADEVAADLRAAIRPVTDDAPGVLFIISAKGGRITAGGQGSSADGIIAMAGGRNVMTDIQGYKQVSDEAVAQANPDVILMMDRKGDHGLTDEALFSMPAIAPTNAAENKAVVRMDGMLLLGFGPRVAEAVTDLSAALQQ</sequence>
<dbReference type="EMBL" id="AQQR01000006">
    <property type="protein sequence ID" value="OWU72446.1"/>
    <property type="molecule type" value="Genomic_DNA"/>
</dbReference>
<accession>A0A225NG45</accession>
<dbReference type="PANTHER" id="PTHR30535">
    <property type="entry name" value="VITAMIN B12-BINDING PROTEIN"/>
    <property type="match status" value="1"/>
</dbReference>
<gene>
    <name evidence="3" type="ORF">ATO3_15245</name>
</gene>
<dbReference type="AlphaFoldDB" id="A0A225NG45"/>
<evidence type="ECO:0000313" key="4">
    <source>
        <dbReference type="Proteomes" id="UP000215377"/>
    </source>
</evidence>
<evidence type="ECO:0000259" key="2">
    <source>
        <dbReference type="PROSITE" id="PS50983"/>
    </source>
</evidence>
<dbReference type="Pfam" id="PF01497">
    <property type="entry name" value="Peripla_BP_2"/>
    <property type="match status" value="1"/>
</dbReference>
<keyword evidence="4" id="KW-1185">Reference proteome</keyword>
<reference evidence="3 4" key="1">
    <citation type="submission" date="2013-04" db="EMBL/GenBank/DDBJ databases">
        <title>Oceanicola sp. 22II1-22F33 Genome Sequencing.</title>
        <authorList>
            <person name="Lai Q."/>
            <person name="Li G."/>
            <person name="Shao Z."/>
        </authorList>
    </citation>
    <scope>NUCLEOTIDE SEQUENCE [LARGE SCALE GENOMIC DNA]</scope>
    <source>
        <strain evidence="3 4">22II1-22F33</strain>
    </source>
</reference>
<feature type="signal peptide" evidence="1">
    <location>
        <begin position="1"/>
        <end position="20"/>
    </location>
</feature>
<feature type="chain" id="PRO_5012940218" evidence="1">
    <location>
        <begin position="21"/>
        <end position="278"/>
    </location>
</feature>
<dbReference type="OrthoDB" id="9797736at2"/>
<dbReference type="Proteomes" id="UP000215377">
    <property type="component" value="Unassembled WGS sequence"/>
</dbReference>
<proteinExistence type="predicted"/>